<gene>
    <name evidence="1" type="ORF">D5086_009116</name>
</gene>
<proteinExistence type="predicted"/>
<dbReference type="EMBL" id="RCHU02000004">
    <property type="protein sequence ID" value="KAL3597479.1"/>
    <property type="molecule type" value="Genomic_DNA"/>
</dbReference>
<comment type="caution">
    <text evidence="1">The sequence shown here is derived from an EMBL/GenBank/DDBJ whole genome shotgun (WGS) entry which is preliminary data.</text>
</comment>
<name>A0ACC4CHD5_POPAL</name>
<reference evidence="1 2" key="1">
    <citation type="journal article" date="2024" name="Plant Biotechnol. J.">
        <title>Genome and CRISPR/Cas9 system of a widespread forest tree (Populus alba) in the world.</title>
        <authorList>
            <person name="Liu Y.J."/>
            <person name="Jiang P.F."/>
            <person name="Han X.M."/>
            <person name="Li X.Y."/>
            <person name="Wang H.M."/>
            <person name="Wang Y.J."/>
            <person name="Wang X.X."/>
            <person name="Zeng Q.Y."/>
        </authorList>
    </citation>
    <scope>NUCLEOTIDE SEQUENCE [LARGE SCALE GENOMIC DNA]</scope>
    <source>
        <strain evidence="2">cv. PAL-ZL1</strain>
    </source>
</reference>
<evidence type="ECO:0000313" key="2">
    <source>
        <dbReference type="Proteomes" id="UP000309997"/>
    </source>
</evidence>
<accession>A0ACC4CHD5</accession>
<keyword evidence="2" id="KW-1185">Reference proteome</keyword>
<sequence length="79" mass="9074">MLPPSKEKLLYHLNIDNFSTEQTANPQFWHKLINLQRSKTSSLQGDRMSEHPVIVKKSDHGSPRARRDLTFDKGISSTL</sequence>
<protein>
    <submittedName>
        <fullName evidence="1">Uncharacterized protein</fullName>
    </submittedName>
</protein>
<evidence type="ECO:0000313" key="1">
    <source>
        <dbReference type="EMBL" id="KAL3597479.1"/>
    </source>
</evidence>
<dbReference type="Proteomes" id="UP000309997">
    <property type="component" value="Unassembled WGS sequence"/>
</dbReference>
<organism evidence="1 2">
    <name type="scientific">Populus alba</name>
    <name type="common">White poplar</name>
    <dbReference type="NCBI Taxonomy" id="43335"/>
    <lineage>
        <taxon>Eukaryota</taxon>
        <taxon>Viridiplantae</taxon>
        <taxon>Streptophyta</taxon>
        <taxon>Embryophyta</taxon>
        <taxon>Tracheophyta</taxon>
        <taxon>Spermatophyta</taxon>
        <taxon>Magnoliopsida</taxon>
        <taxon>eudicotyledons</taxon>
        <taxon>Gunneridae</taxon>
        <taxon>Pentapetalae</taxon>
        <taxon>rosids</taxon>
        <taxon>fabids</taxon>
        <taxon>Malpighiales</taxon>
        <taxon>Salicaceae</taxon>
        <taxon>Saliceae</taxon>
        <taxon>Populus</taxon>
    </lineage>
</organism>